<accession>A0A3D8S6W6</accession>
<feature type="region of interest" description="Disordered" evidence="5">
    <location>
        <begin position="876"/>
        <end position="1010"/>
    </location>
</feature>
<dbReference type="SMART" id="SM00558">
    <property type="entry name" value="JmjC"/>
    <property type="match status" value="1"/>
</dbReference>
<evidence type="ECO:0000256" key="4">
    <source>
        <dbReference type="ARBA" id="ARBA00023242"/>
    </source>
</evidence>
<feature type="compositionally biased region" description="Basic and acidic residues" evidence="5">
    <location>
        <begin position="797"/>
        <end position="808"/>
    </location>
</feature>
<dbReference type="PROSITE" id="PS51184">
    <property type="entry name" value="JMJC"/>
    <property type="match status" value="1"/>
</dbReference>
<proteinExistence type="predicted"/>
<feature type="region of interest" description="Disordered" evidence="5">
    <location>
        <begin position="782"/>
        <end position="819"/>
    </location>
</feature>
<dbReference type="CDD" id="cd15489">
    <property type="entry name" value="PHD_SF"/>
    <property type="match status" value="1"/>
</dbReference>
<feature type="region of interest" description="Disordered" evidence="5">
    <location>
        <begin position="1091"/>
        <end position="1163"/>
    </location>
</feature>
<feature type="compositionally biased region" description="Polar residues" evidence="5">
    <location>
        <begin position="809"/>
        <end position="819"/>
    </location>
</feature>
<gene>
    <name evidence="7" type="ORF">BP6252_03145</name>
</gene>
<dbReference type="Gene3D" id="2.60.120.650">
    <property type="entry name" value="Cupin"/>
    <property type="match status" value="1"/>
</dbReference>
<dbReference type="Gene3D" id="3.30.40.10">
    <property type="entry name" value="Zinc/RING finger domain, C3HC4 (zinc finger)"/>
    <property type="match status" value="1"/>
</dbReference>
<name>A0A3D8S6W6_9HELO</name>
<feature type="compositionally biased region" description="Basic and acidic residues" evidence="5">
    <location>
        <begin position="884"/>
        <end position="894"/>
    </location>
</feature>
<dbReference type="InterPro" id="IPR013083">
    <property type="entry name" value="Znf_RING/FYVE/PHD"/>
</dbReference>
<keyword evidence="2" id="KW-0805">Transcription regulation</keyword>
<feature type="compositionally biased region" description="Basic and acidic residues" evidence="5">
    <location>
        <begin position="594"/>
        <end position="612"/>
    </location>
</feature>
<feature type="compositionally biased region" description="Polar residues" evidence="5">
    <location>
        <begin position="1146"/>
        <end position="1156"/>
    </location>
</feature>
<evidence type="ECO:0000256" key="2">
    <source>
        <dbReference type="ARBA" id="ARBA00023015"/>
    </source>
</evidence>
<feature type="compositionally biased region" description="Low complexity" evidence="5">
    <location>
        <begin position="1130"/>
        <end position="1145"/>
    </location>
</feature>
<dbReference type="STRING" id="1849047.A0A3D8S6W6"/>
<dbReference type="InterPro" id="IPR003347">
    <property type="entry name" value="JmjC_dom"/>
</dbReference>
<keyword evidence="4" id="KW-0539">Nucleus</keyword>
<dbReference type="InterPro" id="IPR018866">
    <property type="entry name" value="Znf-4CXXC_R1"/>
</dbReference>
<dbReference type="OrthoDB" id="298344at2759"/>
<organism evidence="7 8">
    <name type="scientific">Coleophoma cylindrospora</name>
    <dbReference type="NCBI Taxonomy" id="1849047"/>
    <lineage>
        <taxon>Eukaryota</taxon>
        <taxon>Fungi</taxon>
        <taxon>Dikarya</taxon>
        <taxon>Ascomycota</taxon>
        <taxon>Pezizomycotina</taxon>
        <taxon>Leotiomycetes</taxon>
        <taxon>Helotiales</taxon>
        <taxon>Dermateaceae</taxon>
        <taxon>Coleophoma</taxon>
    </lineage>
</organism>
<feature type="domain" description="JmjC" evidence="6">
    <location>
        <begin position="63"/>
        <end position="232"/>
    </location>
</feature>
<feature type="region of interest" description="Disordered" evidence="5">
    <location>
        <begin position="639"/>
        <end position="672"/>
    </location>
</feature>
<keyword evidence="8" id="KW-1185">Reference proteome</keyword>
<feature type="compositionally biased region" description="Basic residues" evidence="5">
    <location>
        <begin position="454"/>
        <end position="466"/>
    </location>
</feature>
<comment type="caution">
    <text evidence="7">The sequence shown here is derived from an EMBL/GenBank/DDBJ whole genome shotgun (WGS) entry which is preliminary data.</text>
</comment>
<dbReference type="SUPFAM" id="SSF51197">
    <property type="entry name" value="Clavaminate synthase-like"/>
    <property type="match status" value="1"/>
</dbReference>
<evidence type="ECO:0000313" key="8">
    <source>
        <dbReference type="Proteomes" id="UP000256645"/>
    </source>
</evidence>
<dbReference type="Proteomes" id="UP000256645">
    <property type="component" value="Unassembled WGS sequence"/>
</dbReference>
<dbReference type="Pfam" id="PF10497">
    <property type="entry name" value="zf-4CXXC_R1"/>
    <property type="match status" value="1"/>
</dbReference>
<dbReference type="Pfam" id="PF02373">
    <property type="entry name" value="JmjC"/>
    <property type="match status" value="1"/>
</dbReference>
<evidence type="ECO:0000259" key="6">
    <source>
        <dbReference type="PROSITE" id="PS51184"/>
    </source>
</evidence>
<sequence length="1163" mass="131272">MGQLTRQFNEDNFRDPRRQRLYLKDIDCPKEWHDQLESILPESLFYLNDCIESRTGGAGAVLERNQFGQMVFGKGVAPAGDLMSSLPDEMRALNMQCYIGHEGTYTPAHREMCASLGHNVMVETSTDHRGEKAGSSIWFMTETKEREVVSEYFLSMLGHDIEVEKHFAQINAWKKAPFNVWVVEQKVGDLILIPPLAPHQVWNRGTRTMKAAWNRTTIDTLELAIREALPRARMVCRDEQYKNKAIIYYTLQKYHALLQRDAVEQKMWKFGRIKQVLDDFRRLFALFSEILISESFSPALPQKGEVEFLPYDSNVTCSYCRCNIFNRFLTCKSCIEYGEAGAEDTYDVCMECYVMGRSCACISNLHWVEQWNWSELVKSYDDWRNMVIKADEQYDVKGSSLSFEEARQQYRRKPVAEIVQEQLKNRPWHDIRKVLDLTPAPSDAEMDPEIEARPKKRRAKKNKRSKAQTKMHTCHVCMHQEWNWKLAFCTTCPKAYCYGVLFRAFDQMPQTVMENVNWQCPECLGICSCGKCRRGKKQKPYAPKGTLLGHDTRAVADFRSVESLVDFSRTNLAWLRQKGDENPQESSRMKRLREKAEAEKEREREENERREDSDEGFIEGGASGQEMPAAEINFHESIDPSLLPNENHSTPQVPSSRQAVAGSDGEVGDLSLRPRQLRDCVSNEAYQSPYGAASYCGQEELGQSPQGPAPMAPMFTSATAYPDPTHFDQTRMMGIGYYQQGDGIDKILYEVPNSGTPPQEPTAFDQNLLDPNLMEMVGNATSKRKRQDLDDTGSNEENVRNQTRRENVNTDFNSSISKGCSTHKRTVEIQSFSDIDTEEIIQGDVDAQIFNNRLVTEPQRAEGNSELEKRAIIQIEEITGTEKPSPKKNDEPPLRRSLRGQQSMSPGLSLPTEAPTRRSAWPGHKETAEEGLPSAVKAPNKRGRPRSTPMKTKHAPETARVSSRSESADNNSKQNFEIEDQDGESLGSGRATRGRGSDLNGLQPRADPIVRVVQTEDSDKSMEDLVMVEIPVLPKSSPAAIEKRLSLREKMALQGKSIKIVGPKSQRRLGVADSSVAILGVHVSDRAPQLSSQVPLLGRSSRASSTRLESAREKKGPTVVRLADSESGEESMSSILDSSSSDESIPATQCSRTWVSTKGKDRS</sequence>
<dbReference type="AlphaFoldDB" id="A0A3D8S6W6"/>
<feature type="region of interest" description="Disordered" evidence="5">
    <location>
        <begin position="578"/>
        <end position="623"/>
    </location>
</feature>
<feature type="compositionally biased region" description="Polar residues" evidence="5">
    <location>
        <begin position="644"/>
        <end position="658"/>
    </location>
</feature>
<protein>
    <recommendedName>
        <fullName evidence="6">JmjC domain-containing protein</fullName>
    </recommendedName>
</protein>
<feature type="region of interest" description="Disordered" evidence="5">
    <location>
        <begin position="440"/>
        <end position="466"/>
    </location>
</feature>
<evidence type="ECO:0000256" key="5">
    <source>
        <dbReference type="SAM" id="MobiDB-lite"/>
    </source>
</evidence>
<evidence type="ECO:0000256" key="1">
    <source>
        <dbReference type="ARBA" id="ARBA00004123"/>
    </source>
</evidence>
<reference evidence="7 8" key="1">
    <citation type="journal article" date="2018" name="IMA Fungus">
        <title>IMA Genome-F 9: Draft genome sequence of Annulohypoxylon stygium, Aspergillus mulundensis, Berkeleyomyces basicola (syn. Thielaviopsis basicola), Ceratocystis smalleyi, two Cercospora beticola strains, Coleophoma cylindrospora, Fusarium fracticaudum, Phialophora cf. hyalina, and Morchella septimelata.</title>
        <authorList>
            <person name="Wingfield B.D."/>
            <person name="Bills G.F."/>
            <person name="Dong Y."/>
            <person name="Huang W."/>
            <person name="Nel W.J."/>
            <person name="Swalarsk-Parry B.S."/>
            <person name="Vaghefi N."/>
            <person name="Wilken P.M."/>
            <person name="An Z."/>
            <person name="de Beer Z.W."/>
            <person name="De Vos L."/>
            <person name="Chen L."/>
            <person name="Duong T.A."/>
            <person name="Gao Y."/>
            <person name="Hammerbacher A."/>
            <person name="Kikkert J.R."/>
            <person name="Li Y."/>
            <person name="Li H."/>
            <person name="Li K."/>
            <person name="Li Q."/>
            <person name="Liu X."/>
            <person name="Ma X."/>
            <person name="Naidoo K."/>
            <person name="Pethybridge S.J."/>
            <person name="Sun J."/>
            <person name="Steenkamp E.T."/>
            <person name="van der Nest M.A."/>
            <person name="van Wyk S."/>
            <person name="Wingfield M.J."/>
            <person name="Xiong C."/>
            <person name="Yue Q."/>
            <person name="Zhang X."/>
        </authorList>
    </citation>
    <scope>NUCLEOTIDE SEQUENCE [LARGE SCALE GENOMIC DNA]</scope>
    <source>
        <strain evidence="7 8">BP6252</strain>
    </source>
</reference>
<evidence type="ECO:0000256" key="3">
    <source>
        <dbReference type="ARBA" id="ARBA00023163"/>
    </source>
</evidence>
<dbReference type="EMBL" id="PDLM01000003">
    <property type="protein sequence ID" value="RDW82033.1"/>
    <property type="molecule type" value="Genomic_DNA"/>
</dbReference>
<comment type="subcellular location">
    <subcellularLocation>
        <location evidence="1">Nucleus</location>
    </subcellularLocation>
</comment>
<feature type="compositionally biased region" description="Polar residues" evidence="5">
    <location>
        <begin position="960"/>
        <end position="975"/>
    </location>
</feature>
<dbReference type="GO" id="GO:0005634">
    <property type="term" value="C:nucleus"/>
    <property type="evidence" value="ECO:0007669"/>
    <property type="project" value="UniProtKB-SubCell"/>
</dbReference>
<keyword evidence="3" id="KW-0804">Transcription</keyword>
<evidence type="ECO:0000313" key="7">
    <source>
        <dbReference type="EMBL" id="RDW82033.1"/>
    </source>
</evidence>